<evidence type="ECO:0000256" key="5">
    <source>
        <dbReference type="ARBA" id="ARBA00022475"/>
    </source>
</evidence>
<gene>
    <name evidence="10 13" type="primary">atpC</name>
    <name evidence="13" type="ORF">HCR_06510</name>
</gene>
<organism evidence="13 14">
    <name type="scientific">Hydrogenimonas cancrithermarum</name>
    <dbReference type="NCBI Taxonomy" id="2993563"/>
    <lineage>
        <taxon>Bacteria</taxon>
        <taxon>Pseudomonadati</taxon>
        <taxon>Campylobacterota</taxon>
        <taxon>Epsilonproteobacteria</taxon>
        <taxon>Campylobacterales</taxon>
        <taxon>Hydrogenimonadaceae</taxon>
        <taxon>Hydrogenimonas</taxon>
    </lineage>
</organism>
<comment type="subcellular location">
    <subcellularLocation>
        <location evidence="10">Cell membrane</location>
        <topology evidence="10">Peripheral membrane protein</topology>
    </subcellularLocation>
    <subcellularLocation>
        <location evidence="2">Endomembrane system</location>
        <topology evidence="2">Peripheral membrane protein</topology>
    </subcellularLocation>
</comment>
<keyword evidence="6 10" id="KW-0406">Ion transport</keyword>
<evidence type="ECO:0000256" key="4">
    <source>
        <dbReference type="ARBA" id="ARBA00022448"/>
    </source>
</evidence>
<comment type="function">
    <text evidence="1 10">Produces ATP from ADP in the presence of a proton gradient across the membrane.</text>
</comment>
<evidence type="ECO:0000256" key="3">
    <source>
        <dbReference type="ARBA" id="ARBA00005712"/>
    </source>
</evidence>
<evidence type="ECO:0000256" key="1">
    <source>
        <dbReference type="ARBA" id="ARBA00003543"/>
    </source>
</evidence>
<sequence length="130" mass="13673">MDTMKLEIVTPHGPIFSGEVKSATFPGAEGEFGVLPEHASLVSLLEAGVIEIEKSDGSKESIVIDSGYVKVDEEKTLVVVEGAVPIIGETESEIAKAIAEAKELVKKASNSDFAIANVEAKVDAAAKTRF</sequence>
<keyword evidence="10" id="KW-0375">Hydrogen ion transport</keyword>
<evidence type="ECO:0000256" key="9">
    <source>
        <dbReference type="ARBA" id="ARBA00023310"/>
    </source>
</evidence>
<evidence type="ECO:0000256" key="2">
    <source>
        <dbReference type="ARBA" id="ARBA00004184"/>
    </source>
</evidence>
<keyword evidence="14" id="KW-1185">Reference proteome</keyword>
<evidence type="ECO:0000256" key="6">
    <source>
        <dbReference type="ARBA" id="ARBA00023065"/>
    </source>
</evidence>
<evidence type="ECO:0000256" key="7">
    <source>
        <dbReference type="ARBA" id="ARBA00023136"/>
    </source>
</evidence>
<dbReference type="InterPro" id="IPR020546">
    <property type="entry name" value="ATP_synth_F1_dsu/esu_N"/>
</dbReference>
<evidence type="ECO:0000313" key="13">
    <source>
        <dbReference type="EMBL" id="BDY12339.1"/>
    </source>
</evidence>
<keyword evidence="4 10" id="KW-0813">Transport</keyword>
<proteinExistence type="inferred from homology"/>
<comment type="similarity">
    <text evidence="3 10 11">Belongs to the ATPase epsilon chain family.</text>
</comment>
<protein>
    <recommendedName>
        <fullName evidence="10">ATP synthase epsilon chain</fullName>
    </recommendedName>
    <alternativeName>
        <fullName evidence="10">ATP synthase F1 sector epsilon subunit</fullName>
    </alternativeName>
    <alternativeName>
        <fullName evidence="10">F-ATPase epsilon subunit</fullName>
    </alternativeName>
</protein>
<feature type="domain" description="ATP synthase F1 complex delta/epsilon subunit N-terminal" evidence="12">
    <location>
        <begin position="4"/>
        <end position="83"/>
    </location>
</feature>
<keyword evidence="7 10" id="KW-0472">Membrane</keyword>
<keyword evidence="5 10" id="KW-1003">Cell membrane</keyword>
<reference evidence="13 14" key="1">
    <citation type="submission" date="2023-03" db="EMBL/GenBank/DDBJ databases">
        <title>Description of Hydrogenimonas sp. ISO32.</title>
        <authorList>
            <person name="Mino S."/>
            <person name="Fukazawa S."/>
            <person name="Sawabe T."/>
        </authorList>
    </citation>
    <scope>NUCLEOTIDE SEQUENCE [LARGE SCALE GENOMIC DNA]</scope>
    <source>
        <strain evidence="13 14">ISO32</strain>
    </source>
</reference>
<keyword evidence="8 10" id="KW-0139">CF(1)</keyword>
<accession>A0ABM8FJ76</accession>
<dbReference type="PANTHER" id="PTHR13822">
    <property type="entry name" value="ATP SYNTHASE DELTA/EPSILON CHAIN"/>
    <property type="match status" value="1"/>
</dbReference>
<comment type="subunit">
    <text evidence="10 11">F-type ATPases have 2 components, CF(1) - the catalytic core - and CF(0) - the membrane proton channel. CF(1) has five subunits: alpha(3), beta(3), gamma(1), delta(1), epsilon(1). CF(0) has three main subunits: a, b and c.</text>
</comment>
<dbReference type="Gene3D" id="2.60.15.10">
    <property type="entry name" value="F0F1 ATP synthase delta/epsilon subunit, N-terminal"/>
    <property type="match status" value="1"/>
</dbReference>
<dbReference type="CDD" id="cd12152">
    <property type="entry name" value="F1-ATPase_delta"/>
    <property type="match status" value="1"/>
</dbReference>
<evidence type="ECO:0000256" key="10">
    <source>
        <dbReference type="HAMAP-Rule" id="MF_00530"/>
    </source>
</evidence>
<dbReference type="HAMAP" id="MF_00530">
    <property type="entry name" value="ATP_synth_epsil_bac"/>
    <property type="match status" value="1"/>
</dbReference>
<dbReference type="PANTHER" id="PTHR13822:SF10">
    <property type="entry name" value="ATP SYNTHASE EPSILON CHAIN, CHLOROPLASTIC"/>
    <property type="match status" value="1"/>
</dbReference>
<name>A0ABM8FJ76_9BACT</name>
<evidence type="ECO:0000256" key="8">
    <source>
        <dbReference type="ARBA" id="ARBA00023196"/>
    </source>
</evidence>
<evidence type="ECO:0000259" key="12">
    <source>
        <dbReference type="Pfam" id="PF02823"/>
    </source>
</evidence>
<dbReference type="NCBIfam" id="TIGR01216">
    <property type="entry name" value="ATP_synt_epsi"/>
    <property type="match status" value="1"/>
</dbReference>
<dbReference type="RefSeq" id="WP_286337542.1">
    <property type="nucleotide sequence ID" value="NZ_AP027370.1"/>
</dbReference>
<evidence type="ECO:0000313" key="14">
    <source>
        <dbReference type="Proteomes" id="UP001321445"/>
    </source>
</evidence>
<keyword evidence="9 10" id="KW-0066">ATP synthesis</keyword>
<dbReference type="EMBL" id="AP027370">
    <property type="protein sequence ID" value="BDY12339.1"/>
    <property type="molecule type" value="Genomic_DNA"/>
</dbReference>
<dbReference type="Pfam" id="PF02823">
    <property type="entry name" value="ATP-synt_DE_N"/>
    <property type="match status" value="1"/>
</dbReference>
<dbReference type="Proteomes" id="UP001321445">
    <property type="component" value="Chromosome"/>
</dbReference>
<dbReference type="SUPFAM" id="SSF51344">
    <property type="entry name" value="Epsilon subunit of F1F0-ATP synthase N-terminal domain"/>
    <property type="match status" value="1"/>
</dbReference>
<dbReference type="InterPro" id="IPR036771">
    <property type="entry name" value="ATPsynth_dsu/esu_N"/>
</dbReference>
<dbReference type="InterPro" id="IPR001469">
    <property type="entry name" value="ATP_synth_F1_dsu/esu"/>
</dbReference>
<evidence type="ECO:0000256" key="11">
    <source>
        <dbReference type="RuleBase" id="RU003656"/>
    </source>
</evidence>